<gene>
    <name evidence="2" type="ORF">H9648_19605</name>
</gene>
<reference evidence="2 3" key="1">
    <citation type="submission" date="2020-08" db="EMBL/GenBank/DDBJ databases">
        <title>A Genomic Blueprint of the Chicken Gut Microbiome.</title>
        <authorList>
            <person name="Gilroy R."/>
            <person name="Ravi A."/>
            <person name="Getino M."/>
            <person name="Pursley I."/>
            <person name="Horton D.L."/>
            <person name="Alikhan N.-F."/>
            <person name="Baker D."/>
            <person name="Gharbi K."/>
            <person name="Hall N."/>
            <person name="Watson M."/>
            <person name="Adriaenssens E.M."/>
            <person name="Foster-Nyarko E."/>
            <person name="Jarju S."/>
            <person name="Secka A."/>
            <person name="Antonio M."/>
            <person name="Oren A."/>
            <person name="Chaudhuri R."/>
            <person name="La Ragione R.M."/>
            <person name="Hildebrand F."/>
            <person name="Pallen M.J."/>
        </authorList>
    </citation>
    <scope>NUCLEOTIDE SEQUENCE [LARGE SCALE GENOMIC DNA]</scope>
    <source>
        <strain evidence="2 3">Sa2CUA10</strain>
    </source>
</reference>
<feature type="coiled-coil region" evidence="1">
    <location>
        <begin position="4"/>
        <end position="38"/>
    </location>
</feature>
<keyword evidence="3" id="KW-1185">Reference proteome</keyword>
<evidence type="ECO:0000313" key="3">
    <source>
        <dbReference type="Proteomes" id="UP000603641"/>
    </source>
</evidence>
<dbReference type="RefSeq" id="WP_191755399.1">
    <property type="nucleotide sequence ID" value="NZ_JACSQM010000015.1"/>
</dbReference>
<comment type="caution">
    <text evidence="2">The sequence shown here is derived from an EMBL/GenBank/DDBJ whole genome shotgun (WGS) entry which is preliminary data.</text>
</comment>
<evidence type="ECO:0000256" key="1">
    <source>
        <dbReference type="SAM" id="Coils"/>
    </source>
</evidence>
<organism evidence="2 3">
    <name type="scientific">Fictibacillus norfolkensis</name>
    <dbReference type="NCBI Taxonomy" id="2762233"/>
    <lineage>
        <taxon>Bacteria</taxon>
        <taxon>Bacillati</taxon>
        <taxon>Bacillota</taxon>
        <taxon>Bacilli</taxon>
        <taxon>Bacillales</taxon>
        <taxon>Fictibacillaceae</taxon>
        <taxon>Fictibacillus</taxon>
    </lineage>
</organism>
<evidence type="ECO:0000313" key="2">
    <source>
        <dbReference type="EMBL" id="MBD7966256.1"/>
    </source>
</evidence>
<keyword evidence="1" id="KW-0175">Coiled coil</keyword>
<dbReference type="Proteomes" id="UP000603641">
    <property type="component" value="Unassembled WGS sequence"/>
</dbReference>
<dbReference type="EMBL" id="JACSQM010000015">
    <property type="protein sequence ID" value="MBD7966256.1"/>
    <property type="molecule type" value="Genomic_DNA"/>
</dbReference>
<name>A0ABR8SRY0_9BACL</name>
<proteinExistence type="predicted"/>
<protein>
    <submittedName>
        <fullName evidence="2">Uncharacterized protein</fullName>
    </submittedName>
</protein>
<sequence>MNFLKVYKSKMDHLRGKMQELQAENDRDQEKHNELKVHYDSLVVALDFEKASKVKQQMKQLETEMETRADMFDVLRLKLQSGDKDAAIEAAKEFHAEKSEYLKQVGKLVTQLDKKRAEYLELLSQARDINNTLTIAGRQLGTLQKVIDWKSPEVEMAIGFNYTIEANRSRGEINLNDYLVGHHNL</sequence>
<accession>A0ABR8SRY0</accession>